<dbReference type="PANTHER" id="PTHR37844">
    <property type="entry name" value="SER/THR PROTEIN PHOSPHATASE SUPERFAMILY (AFU_ORTHOLOGUE AFUA_1G14840)"/>
    <property type="match status" value="1"/>
</dbReference>
<comment type="caution">
    <text evidence="2">The sequence shown here is derived from an EMBL/GenBank/DDBJ whole genome shotgun (WGS) entry which is preliminary data.</text>
</comment>
<dbReference type="EMBL" id="DRFN01000017">
    <property type="protein sequence ID" value="HDZ51481.1"/>
    <property type="molecule type" value="Genomic_DNA"/>
</dbReference>
<dbReference type="InterPro" id="IPR029052">
    <property type="entry name" value="Metallo-depent_PP-like"/>
</dbReference>
<gene>
    <name evidence="2" type="ORF">ENH63_06760</name>
</gene>
<dbReference type="Gene3D" id="3.60.21.10">
    <property type="match status" value="1"/>
</dbReference>
<feature type="domain" description="Calcineurin-like phosphoesterase" evidence="1">
    <location>
        <begin position="5"/>
        <end position="229"/>
    </location>
</feature>
<dbReference type="GO" id="GO:0016787">
    <property type="term" value="F:hydrolase activity"/>
    <property type="evidence" value="ECO:0007669"/>
    <property type="project" value="InterPro"/>
</dbReference>
<dbReference type="Proteomes" id="UP000885704">
    <property type="component" value="Unassembled WGS sequence"/>
</dbReference>
<reference evidence="2" key="1">
    <citation type="journal article" date="2020" name="mSystems">
        <title>Genome- and Community-Level Interaction Insights into Carbon Utilization and Element Cycling Functions of Hydrothermarchaeota in Hydrothermal Sediment.</title>
        <authorList>
            <person name="Zhou Z."/>
            <person name="Liu Y."/>
            <person name="Xu W."/>
            <person name="Pan J."/>
            <person name="Luo Z.H."/>
            <person name="Li M."/>
        </authorList>
    </citation>
    <scope>NUCLEOTIDE SEQUENCE [LARGE SCALE GENOMIC DNA]</scope>
    <source>
        <strain evidence="2">HyVt-323</strain>
    </source>
</reference>
<dbReference type="PANTHER" id="PTHR37844:SF2">
    <property type="entry name" value="SER_THR PROTEIN PHOSPHATASE SUPERFAMILY (AFU_ORTHOLOGUE AFUA_1G14840)"/>
    <property type="match status" value="1"/>
</dbReference>
<name>A0A7V1FMA7_9RHOB</name>
<protein>
    <recommendedName>
        <fullName evidence="1">Calcineurin-like phosphoesterase domain-containing protein</fullName>
    </recommendedName>
</protein>
<dbReference type="InterPro" id="IPR004843">
    <property type="entry name" value="Calcineurin-like_PHP"/>
</dbReference>
<dbReference type="SUPFAM" id="SSF56300">
    <property type="entry name" value="Metallo-dependent phosphatases"/>
    <property type="match status" value="1"/>
</dbReference>
<evidence type="ECO:0000259" key="1">
    <source>
        <dbReference type="Pfam" id="PF00149"/>
    </source>
</evidence>
<evidence type="ECO:0000313" key="2">
    <source>
        <dbReference type="EMBL" id="HDZ51481.1"/>
    </source>
</evidence>
<dbReference type="AlphaFoldDB" id="A0A7V1FMA7"/>
<proteinExistence type="predicted"/>
<organism evidence="2">
    <name type="scientific">Sulfitobacter litoralis</name>
    <dbReference type="NCBI Taxonomy" id="335975"/>
    <lineage>
        <taxon>Bacteria</taxon>
        <taxon>Pseudomonadati</taxon>
        <taxon>Pseudomonadota</taxon>
        <taxon>Alphaproteobacteria</taxon>
        <taxon>Rhodobacterales</taxon>
        <taxon>Roseobacteraceae</taxon>
        <taxon>Sulfitobacter</taxon>
    </lineage>
</organism>
<sequence length="273" mass="30725">MTMSKFLIWSDIHEEFEDFDLSAPSPEGVDALLVAGDIWTKGRSVKKLERIAAWAGVPVIATAGNHDYYGDNIMKSDQRMARQAEESAYDIRFLNPGTTQVNDVRIIGATLWTDYRLRCPTGDNWIVRNACQTVMNDHKRIRWGFGSFRPVSADDLAGIHLQHKTYIAGKLAEPHDGPTLVMTHHAPSGQSVKYRSTEELHDHAYASNLDDMILDTQPDYWIHGHTHNPESYQIGVTKVLANPKGYPGDNPDFNKMKIFDIGRPEHDVEGPCP</sequence>
<accession>A0A7V1FMA7</accession>
<dbReference type="Pfam" id="PF00149">
    <property type="entry name" value="Metallophos"/>
    <property type="match status" value="1"/>
</dbReference>